<feature type="binding site" description="axial binding residue" evidence="4">
    <location>
        <position position="426"/>
    </location>
    <ligand>
        <name>heme</name>
        <dbReference type="ChEBI" id="CHEBI:30413"/>
    </ligand>
    <ligandPart>
        <name>Fe</name>
        <dbReference type="ChEBI" id="CHEBI:18248"/>
    </ligandPart>
</feature>
<dbReference type="InterPro" id="IPR001128">
    <property type="entry name" value="Cyt_P450"/>
</dbReference>
<dbReference type="GO" id="GO:0020037">
    <property type="term" value="F:heme binding"/>
    <property type="evidence" value="ECO:0007669"/>
    <property type="project" value="InterPro"/>
</dbReference>
<evidence type="ECO:0000313" key="6">
    <source>
        <dbReference type="EMBL" id="KAK3320267.1"/>
    </source>
</evidence>
<dbReference type="PANTHER" id="PTHR24305:SF168">
    <property type="entry name" value="P450, PUTATIVE (EUROFUNG)-RELATED"/>
    <property type="match status" value="1"/>
</dbReference>
<organism evidence="6 7">
    <name type="scientific">Cercophora scortea</name>
    <dbReference type="NCBI Taxonomy" id="314031"/>
    <lineage>
        <taxon>Eukaryota</taxon>
        <taxon>Fungi</taxon>
        <taxon>Dikarya</taxon>
        <taxon>Ascomycota</taxon>
        <taxon>Pezizomycotina</taxon>
        <taxon>Sordariomycetes</taxon>
        <taxon>Sordariomycetidae</taxon>
        <taxon>Sordariales</taxon>
        <taxon>Lasiosphaeriaceae</taxon>
        <taxon>Cercophora</taxon>
    </lineage>
</organism>
<dbReference type="InterPro" id="IPR036396">
    <property type="entry name" value="Cyt_P450_sf"/>
</dbReference>
<reference evidence="6" key="2">
    <citation type="submission" date="2023-06" db="EMBL/GenBank/DDBJ databases">
        <authorList>
            <consortium name="Lawrence Berkeley National Laboratory"/>
            <person name="Haridas S."/>
            <person name="Hensen N."/>
            <person name="Bonometti L."/>
            <person name="Westerberg I."/>
            <person name="Brannstrom I.O."/>
            <person name="Guillou S."/>
            <person name="Cros-Aarteil S."/>
            <person name="Calhoun S."/>
            <person name="Kuo A."/>
            <person name="Mondo S."/>
            <person name="Pangilinan J."/>
            <person name="Riley R."/>
            <person name="Labutti K."/>
            <person name="Andreopoulos B."/>
            <person name="Lipzen A."/>
            <person name="Chen C."/>
            <person name="Yanf M."/>
            <person name="Daum C."/>
            <person name="Ng V."/>
            <person name="Clum A."/>
            <person name="Steindorff A."/>
            <person name="Ohm R."/>
            <person name="Martin F."/>
            <person name="Silar P."/>
            <person name="Natvig D."/>
            <person name="Lalanne C."/>
            <person name="Gautier V."/>
            <person name="Ament-Velasquez S.L."/>
            <person name="Kruys A."/>
            <person name="Hutchinson M.I."/>
            <person name="Powell A.J."/>
            <person name="Barry K."/>
            <person name="Miller A.N."/>
            <person name="Grigoriev I.V."/>
            <person name="Debuchy R."/>
            <person name="Gladieux P."/>
            <person name="Thoren M.H."/>
            <person name="Johannesson H."/>
        </authorList>
    </citation>
    <scope>NUCLEOTIDE SEQUENCE</scope>
    <source>
        <strain evidence="6">SMH4131-1</strain>
    </source>
</reference>
<evidence type="ECO:0000256" key="4">
    <source>
        <dbReference type="PIRSR" id="PIRSR602401-1"/>
    </source>
</evidence>
<accession>A0AAE0M5Q1</accession>
<keyword evidence="2 4" id="KW-0479">Metal-binding</keyword>
<dbReference type="GO" id="GO:0004497">
    <property type="term" value="F:monooxygenase activity"/>
    <property type="evidence" value="ECO:0007669"/>
    <property type="project" value="UniProtKB-KW"/>
</dbReference>
<dbReference type="Proteomes" id="UP001286456">
    <property type="component" value="Unassembled WGS sequence"/>
</dbReference>
<keyword evidence="1 4" id="KW-0349">Heme</keyword>
<evidence type="ECO:0000256" key="1">
    <source>
        <dbReference type="ARBA" id="ARBA00022617"/>
    </source>
</evidence>
<keyword evidence="7" id="KW-1185">Reference proteome</keyword>
<evidence type="ECO:0000256" key="5">
    <source>
        <dbReference type="SAM" id="Phobius"/>
    </source>
</evidence>
<proteinExistence type="predicted"/>
<gene>
    <name evidence="6" type="ORF">B0T19DRAFT_404775</name>
</gene>
<keyword evidence="5" id="KW-0472">Membrane</keyword>
<reference evidence="6" key="1">
    <citation type="journal article" date="2023" name="Mol. Phylogenet. Evol.">
        <title>Genome-scale phylogeny and comparative genomics of the fungal order Sordariales.</title>
        <authorList>
            <person name="Hensen N."/>
            <person name="Bonometti L."/>
            <person name="Westerberg I."/>
            <person name="Brannstrom I.O."/>
            <person name="Guillou S."/>
            <person name="Cros-Aarteil S."/>
            <person name="Calhoun S."/>
            <person name="Haridas S."/>
            <person name="Kuo A."/>
            <person name="Mondo S."/>
            <person name="Pangilinan J."/>
            <person name="Riley R."/>
            <person name="LaButti K."/>
            <person name="Andreopoulos B."/>
            <person name="Lipzen A."/>
            <person name="Chen C."/>
            <person name="Yan M."/>
            <person name="Daum C."/>
            <person name="Ng V."/>
            <person name="Clum A."/>
            <person name="Steindorff A."/>
            <person name="Ohm R.A."/>
            <person name="Martin F."/>
            <person name="Silar P."/>
            <person name="Natvig D.O."/>
            <person name="Lalanne C."/>
            <person name="Gautier V."/>
            <person name="Ament-Velasquez S.L."/>
            <person name="Kruys A."/>
            <person name="Hutchinson M.I."/>
            <person name="Powell A.J."/>
            <person name="Barry K."/>
            <person name="Miller A.N."/>
            <person name="Grigoriev I.V."/>
            <person name="Debuchy R."/>
            <person name="Gladieux P."/>
            <person name="Hiltunen Thoren M."/>
            <person name="Johannesson H."/>
        </authorList>
    </citation>
    <scope>NUCLEOTIDE SEQUENCE</scope>
    <source>
        <strain evidence="6">SMH4131-1</strain>
    </source>
</reference>
<evidence type="ECO:0000256" key="3">
    <source>
        <dbReference type="ARBA" id="ARBA00023004"/>
    </source>
</evidence>
<dbReference type="GO" id="GO:0016705">
    <property type="term" value="F:oxidoreductase activity, acting on paired donors, with incorporation or reduction of molecular oxygen"/>
    <property type="evidence" value="ECO:0007669"/>
    <property type="project" value="InterPro"/>
</dbReference>
<dbReference type="Pfam" id="PF00067">
    <property type="entry name" value="p450"/>
    <property type="match status" value="1"/>
</dbReference>
<keyword evidence="3 4" id="KW-0408">Iron</keyword>
<dbReference type="GO" id="GO:0005506">
    <property type="term" value="F:iron ion binding"/>
    <property type="evidence" value="ECO:0007669"/>
    <property type="project" value="InterPro"/>
</dbReference>
<dbReference type="InterPro" id="IPR002401">
    <property type="entry name" value="Cyt_P450_E_grp-I"/>
</dbReference>
<keyword evidence="5" id="KW-1133">Transmembrane helix</keyword>
<dbReference type="PANTHER" id="PTHR24305">
    <property type="entry name" value="CYTOCHROME P450"/>
    <property type="match status" value="1"/>
</dbReference>
<comment type="caution">
    <text evidence="6">The sequence shown here is derived from an EMBL/GenBank/DDBJ whole genome shotgun (WGS) entry which is preliminary data.</text>
</comment>
<sequence>MALINGAVLFGIATSFVVYLVATRIAAWKRLRHIPGPTGVGWSKWWLGRHQISGKMCKHMLVVGEKYGPVARIAPNIVLCSDPTELRRIWSVRSGYRRSPWYKGFRFDPRKDNVLTAMDNKEHHRIRAHLLLGYSGKGLDSQEAIVDDQLTKFIALIERKYLSERSGHLRSMQMGLAFQLLANDITSAVEFGTSFGYIDADSDYLGIIATLESMLLGIQMMAMFPPLLAIVSSRLFKPLLPQPHDGSSMGRFLGLVQDRVDERYGDDKVRDMDVLQRFVESGLTRSEVESEAVLHLLGASDTTAMAIRTAVFYLSCTPHACRALQAEIDAAVYTAARPVITDTQAARLPYLQACCSDKDDVISGIPVPSGTHVAWNAMGIMQNKVVFGEDAAVFEPQRWLDAEPGKAREMEQVQGLVFAAGTRWECLGKRLAYMELGKILFELFYRYDFSMVNPVEPFHWINQGLMVHGHMDVKIIRRESQRGGVSV</sequence>
<name>A0AAE0M5Q1_9PEZI</name>
<dbReference type="Gene3D" id="1.10.630.10">
    <property type="entry name" value="Cytochrome P450"/>
    <property type="match status" value="1"/>
</dbReference>
<dbReference type="InterPro" id="IPR050121">
    <property type="entry name" value="Cytochrome_P450_monoxygenase"/>
</dbReference>
<protein>
    <submittedName>
        <fullName evidence="6">Cytochrome P450 family protein</fullName>
    </submittedName>
</protein>
<keyword evidence="5" id="KW-0812">Transmembrane</keyword>
<dbReference type="SUPFAM" id="SSF48264">
    <property type="entry name" value="Cytochrome P450"/>
    <property type="match status" value="1"/>
</dbReference>
<comment type="cofactor">
    <cofactor evidence="4">
        <name>heme</name>
        <dbReference type="ChEBI" id="CHEBI:30413"/>
    </cofactor>
</comment>
<dbReference type="PRINTS" id="PR00463">
    <property type="entry name" value="EP450I"/>
</dbReference>
<dbReference type="EMBL" id="JAUEPO010000006">
    <property type="protein sequence ID" value="KAK3320267.1"/>
    <property type="molecule type" value="Genomic_DNA"/>
</dbReference>
<feature type="transmembrane region" description="Helical" evidence="5">
    <location>
        <begin position="6"/>
        <end position="27"/>
    </location>
</feature>
<evidence type="ECO:0000313" key="7">
    <source>
        <dbReference type="Proteomes" id="UP001286456"/>
    </source>
</evidence>
<dbReference type="AlphaFoldDB" id="A0AAE0M5Q1"/>
<evidence type="ECO:0000256" key="2">
    <source>
        <dbReference type="ARBA" id="ARBA00022723"/>
    </source>
</evidence>